<evidence type="ECO:0000313" key="4">
    <source>
        <dbReference type="EMBL" id="NVK77520.1"/>
    </source>
</evidence>
<gene>
    <name evidence="4" type="ORF">HG542_07565</name>
</gene>
<feature type="compositionally biased region" description="Basic and acidic residues" evidence="2">
    <location>
        <begin position="228"/>
        <end position="241"/>
    </location>
</feature>
<evidence type="ECO:0000259" key="3">
    <source>
        <dbReference type="Pfam" id="PF03070"/>
    </source>
</evidence>
<feature type="domain" description="Thiaminase-2/PQQC" evidence="3">
    <location>
        <begin position="22"/>
        <end position="226"/>
    </location>
</feature>
<organism evidence="4 5">
    <name type="scientific">Streptomyces morookaense</name>
    <name type="common">Streptoverticillium morookaense</name>
    <dbReference type="NCBI Taxonomy" id="1970"/>
    <lineage>
        <taxon>Bacteria</taxon>
        <taxon>Bacillati</taxon>
        <taxon>Actinomycetota</taxon>
        <taxon>Actinomycetes</taxon>
        <taxon>Kitasatosporales</taxon>
        <taxon>Streptomycetaceae</taxon>
        <taxon>Streptomyces</taxon>
    </lineage>
</organism>
<keyword evidence="5" id="KW-1185">Reference proteome</keyword>
<comment type="caution">
    <text evidence="4">The sequence shown here is derived from an EMBL/GenBank/DDBJ whole genome shotgun (WGS) entry which is preliminary data.</text>
</comment>
<dbReference type="SUPFAM" id="SSF48613">
    <property type="entry name" value="Heme oxygenase-like"/>
    <property type="match status" value="1"/>
</dbReference>
<evidence type="ECO:0000256" key="1">
    <source>
        <dbReference type="ARBA" id="ARBA00004948"/>
    </source>
</evidence>
<proteinExistence type="predicted"/>
<dbReference type="EMBL" id="JABBXF010000012">
    <property type="protein sequence ID" value="NVK77520.1"/>
    <property type="molecule type" value="Genomic_DNA"/>
</dbReference>
<dbReference type="RefSeq" id="WP_171079302.1">
    <property type="nucleotide sequence ID" value="NZ_BNBU01000003.1"/>
</dbReference>
<accession>A0A7Y7E652</accession>
<sequence>MERQTTDRSAPPVRAELSGIMRHTARKLVDHPFYQGLADGTLPPGALAHFLQQDHWHVLPAYADAHAGCAARATDPGHVLLFRRMSTGTADDAGRRRARVRRWAARLDLPLADGEPPLLPTTVGYTGFLRAGAARSLAAGTGAVLPAAWLFLLVTDELLARGTPASRYAEVIEEWHPGDTYRALLGTLLDTVDEIAQQLPAAGRRELAGHARRAAAHEWAHVDAAWRREAPPRDRITSDEPHENDDTEERTACAE</sequence>
<evidence type="ECO:0000256" key="2">
    <source>
        <dbReference type="SAM" id="MobiDB-lite"/>
    </source>
</evidence>
<dbReference type="Gene3D" id="1.20.910.10">
    <property type="entry name" value="Heme oxygenase-like"/>
    <property type="match status" value="1"/>
</dbReference>
<feature type="region of interest" description="Disordered" evidence="2">
    <location>
        <begin position="228"/>
        <end position="255"/>
    </location>
</feature>
<dbReference type="InterPro" id="IPR004305">
    <property type="entry name" value="Thiaminase-2/PQQC"/>
</dbReference>
<dbReference type="Pfam" id="PF03070">
    <property type="entry name" value="TENA_THI-4"/>
    <property type="match status" value="1"/>
</dbReference>
<evidence type="ECO:0000313" key="5">
    <source>
        <dbReference type="Proteomes" id="UP000587462"/>
    </source>
</evidence>
<dbReference type="Proteomes" id="UP000587462">
    <property type="component" value="Unassembled WGS sequence"/>
</dbReference>
<protein>
    <submittedName>
        <fullName evidence="4">TenA family transcriptional regulator</fullName>
    </submittedName>
</protein>
<dbReference type="AlphaFoldDB" id="A0A7Y7E652"/>
<comment type="pathway">
    <text evidence="1">Cofactor biosynthesis; thiamine diphosphate biosynthesis.</text>
</comment>
<reference evidence="4 5" key="1">
    <citation type="submission" date="2020-04" db="EMBL/GenBank/DDBJ databases">
        <title>Draft Genome Sequence of Streptomyces morookaense DSM 40503, an 8-azaguanine-producing strain.</title>
        <authorList>
            <person name="Qi J."/>
            <person name="Gao J.-M."/>
        </authorList>
    </citation>
    <scope>NUCLEOTIDE SEQUENCE [LARGE SCALE GENOMIC DNA]</scope>
    <source>
        <strain evidence="4 5">DSM 40503</strain>
    </source>
</reference>
<dbReference type="InterPro" id="IPR016084">
    <property type="entry name" value="Haem_Oase-like_multi-hlx"/>
</dbReference>
<name>A0A7Y7E652_STRMO</name>